<evidence type="ECO:0000313" key="4">
    <source>
        <dbReference type="Proteomes" id="UP000604737"/>
    </source>
</evidence>
<protein>
    <submittedName>
        <fullName evidence="3">Formyltransferase</fullName>
    </submittedName>
</protein>
<dbReference type="PANTHER" id="PTHR11138">
    <property type="entry name" value="METHIONYL-TRNA FORMYLTRANSFERASE"/>
    <property type="match status" value="1"/>
</dbReference>
<evidence type="ECO:0000259" key="2">
    <source>
        <dbReference type="Pfam" id="PF02911"/>
    </source>
</evidence>
<comment type="caution">
    <text evidence="3">The sequence shown here is derived from an EMBL/GenBank/DDBJ whole genome shotgun (WGS) entry which is preliminary data.</text>
</comment>
<feature type="domain" description="Formyl transferase N-terminal" evidence="1">
    <location>
        <begin position="30"/>
        <end position="177"/>
    </location>
</feature>
<dbReference type="InterPro" id="IPR005793">
    <property type="entry name" value="Formyl_trans_C"/>
</dbReference>
<gene>
    <name evidence="3" type="ORF">GCM10007350_14960</name>
</gene>
<dbReference type="Pfam" id="PF02911">
    <property type="entry name" value="Formyl_trans_C"/>
    <property type="match status" value="1"/>
</dbReference>
<dbReference type="Proteomes" id="UP000604737">
    <property type="component" value="Unassembled WGS sequence"/>
</dbReference>
<sequence>MTRAVVFAYHNVGVRSLRVLLAQGIRIDLVVTHEDNPDENIWFGSVAQVCRDCDIPYITPADPNVPEVEARIAALAPDFVFSFYYRHMLKAPILAAPSRGAFNLHGSLLPQYRGRVPVNWAIIHGETETGVTLHVMNIKPDNGAIVDQLAVPILPDDTAHDVFEKVAVAGELCLHRALPRLVAGTATFTPQDLSQGGYFGGRKLEDGRIDWRQSAQQLHDLVRAVTHPYPGAFSDTPRGRLTLWRTRRIDAVPSTSDGGRVTLWAADDKLWLRCADGGLLRVLDATLDGKPLKPDALSAPLEFES</sequence>
<dbReference type="SUPFAM" id="SSF50486">
    <property type="entry name" value="FMT C-terminal domain-like"/>
    <property type="match status" value="1"/>
</dbReference>
<evidence type="ECO:0000313" key="3">
    <source>
        <dbReference type="EMBL" id="GHD60989.1"/>
    </source>
</evidence>
<dbReference type="InterPro" id="IPR002376">
    <property type="entry name" value="Formyl_transf_N"/>
</dbReference>
<dbReference type="EMBL" id="BMYO01000003">
    <property type="protein sequence ID" value="GHD60989.1"/>
    <property type="molecule type" value="Genomic_DNA"/>
</dbReference>
<feature type="domain" description="Formyl transferase C-terminal" evidence="2">
    <location>
        <begin position="204"/>
        <end position="290"/>
    </location>
</feature>
<reference evidence="4" key="1">
    <citation type="journal article" date="2019" name="Int. J. Syst. Evol. Microbiol.">
        <title>The Global Catalogue of Microorganisms (GCM) 10K type strain sequencing project: providing services to taxonomists for standard genome sequencing and annotation.</title>
        <authorList>
            <consortium name="The Broad Institute Genomics Platform"/>
            <consortium name="The Broad Institute Genome Sequencing Center for Infectious Disease"/>
            <person name="Wu L."/>
            <person name="Ma J."/>
        </authorList>
    </citation>
    <scope>NUCLEOTIDE SEQUENCE [LARGE SCALE GENOMIC DNA]</scope>
    <source>
        <strain evidence="4">KCTC 23701</strain>
    </source>
</reference>
<name>A0ABQ3H043_9NEIS</name>
<dbReference type="PANTHER" id="PTHR11138:SF5">
    <property type="entry name" value="METHIONYL-TRNA FORMYLTRANSFERASE, MITOCHONDRIAL"/>
    <property type="match status" value="1"/>
</dbReference>
<organism evidence="3 4">
    <name type="scientific">Jeongeupia chitinilytica</name>
    <dbReference type="NCBI Taxonomy" id="1041641"/>
    <lineage>
        <taxon>Bacteria</taxon>
        <taxon>Pseudomonadati</taxon>
        <taxon>Pseudomonadota</taxon>
        <taxon>Betaproteobacteria</taxon>
        <taxon>Neisseriales</taxon>
        <taxon>Chitinibacteraceae</taxon>
        <taxon>Jeongeupia</taxon>
    </lineage>
</organism>
<dbReference type="Gene3D" id="3.40.50.12230">
    <property type="match status" value="1"/>
</dbReference>
<dbReference type="Pfam" id="PF00551">
    <property type="entry name" value="Formyl_trans_N"/>
    <property type="match status" value="1"/>
</dbReference>
<proteinExistence type="predicted"/>
<keyword evidence="4" id="KW-1185">Reference proteome</keyword>
<dbReference type="NCBIfam" id="NF005414">
    <property type="entry name" value="PRK06988.1"/>
    <property type="match status" value="1"/>
</dbReference>
<dbReference type="InterPro" id="IPR036477">
    <property type="entry name" value="Formyl_transf_N_sf"/>
</dbReference>
<accession>A0ABQ3H043</accession>
<dbReference type="SUPFAM" id="SSF53328">
    <property type="entry name" value="Formyltransferase"/>
    <property type="match status" value="1"/>
</dbReference>
<evidence type="ECO:0000259" key="1">
    <source>
        <dbReference type="Pfam" id="PF00551"/>
    </source>
</evidence>
<dbReference type="InterPro" id="IPR011034">
    <property type="entry name" value="Formyl_transferase-like_C_sf"/>
</dbReference>
<dbReference type="RefSeq" id="WP_189459575.1">
    <property type="nucleotide sequence ID" value="NZ_BMYO01000003.1"/>
</dbReference>